<feature type="region of interest" description="Disordered" evidence="1">
    <location>
        <begin position="261"/>
        <end position="293"/>
    </location>
</feature>
<name>A0A8S9IGS5_BRACR</name>
<feature type="compositionally biased region" description="Basic and acidic residues" evidence="1">
    <location>
        <begin position="261"/>
        <end position="273"/>
    </location>
</feature>
<evidence type="ECO:0000313" key="5">
    <source>
        <dbReference type="Proteomes" id="UP000712281"/>
    </source>
</evidence>
<dbReference type="SMART" id="SM00355">
    <property type="entry name" value="ZnF_C2H2"/>
    <property type="match status" value="2"/>
</dbReference>
<dbReference type="InterPro" id="IPR024768">
    <property type="entry name" value="Marf1"/>
</dbReference>
<protein>
    <recommendedName>
        <fullName evidence="6">C2H2-type domain-containing protein</fullName>
    </recommendedName>
</protein>
<dbReference type="GO" id="GO:0005777">
    <property type="term" value="C:peroxisome"/>
    <property type="evidence" value="ECO:0007669"/>
    <property type="project" value="InterPro"/>
</dbReference>
<accession>A0A8S9IGS5</accession>
<evidence type="ECO:0000259" key="2">
    <source>
        <dbReference type="SMART" id="SM00355"/>
    </source>
</evidence>
<dbReference type="CDD" id="cd10910">
    <property type="entry name" value="PIN_limkain_b1_N_like"/>
    <property type="match status" value="1"/>
</dbReference>
<organism evidence="4 5">
    <name type="scientific">Brassica cretica</name>
    <name type="common">Mustard</name>
    <dbReference type="NCBI Taxonomy" id="69181"/>
    <lineage>
        <taxon>Eukaryota</taxon>
        <taxon>Viridiplantae</taxon>
        <taxon>Streptophyta</taxon>
        <taxon>Embryophyta</taxon>
        <taxon>Tracheophyta</taxon>
        <taxon>Spermatophyta</taxon>
        <taxon>Magnoliopsida</taxon>
        <taxon>eudicotyledons</taxon>
        <taxon>Gunneridae</taxon>
        <taxon>Pentapetalae</taxon>
        <taxon>rosids</taxon>
        <taxon>malvids</taxon>
        <taxon>Brassicales</taxon>
        <taxon>Brassicaceae</taxon>
        <taxon>Brassiceae</taxon>
        <taxon>Brassica</taxon>
    </lineage>
</organism>
<dbReference type="SMART" id="SM00451">
    <property type="entry name" value="ZnF_U1"/>
    <property type="match status" value="2"/>
</dbReference>
<feature type="domain" description="U1-type" evidence="3">
    <location>
        <begin position="231"/>
        <end position="265"/>
    </location>
</feature>
<dbReference type="GO" id="GO:0003676">
    <property type="term" value="F:nucleic acid binding"/>
    <property type="evidence" value="ECO:0007669"/>
    <property type="project" value="InterPro"/>
</dbReference>
<comment type="caution">
    <text evidence="4">The sequence shown here is derived from an EMBL/GenBank/DDBJ whole genome shotgun (WGS) entry which is preliminary data.</text>
</comment>
<feature type="domain" description="U1-type" evidence="3">
    <location>
        <begin position="190"/>
        <end position="224"/>
    </location>
</feature>
<dbReference type="EMBL" id="QGKW02001911">
    <property type="protein sequence ID" value="KAF2568949.1"/>
    <property type="molecule type" value="Genomic_DNA"/>
</dbReference>
<feature type="domain" description="C2H2-type" evidence="2">
    <location>
        <begin position="234"/>
        <end position="258"/>
    </location>
</feature>
<dbReference type="Pfam" id="PF12874">
    <property type="entry name" value="zf-met"/>
    <property type="match status" value="1"/>
</dbReference>
<dbReference type="GO" id="GO:0008270">
    <property type="term" value="F:zinc ion binding"/>
    <property type="evidence" value="ECO:0007669"/>
    <property type="project" value="InterPro"/>
</dbReference>
<dbReference type="InterPro" id="IPR003604">
    <property type="entry name" value="Matrin/U1-like-C_Znf_C2H2"/>
</dbReference>
<gene>
    <name evidence="4" type="ORF">F2Q68_00024060</name>
</gene>
<sequence>MHKPAIGGSDRSGFEKAHRCLRVLQVDCFVWRAEGSIDLSRSFLLATWKVYCTGGAWHQPPSTGVWWDLNTCPVPADFDPLCVHRCIKSALHKQIRFPTTVAIYAIGNLEYISSDLLEKISSSGIVLIHAPCGGNSLIRFLYEWSDAVQDEQQRPGSGYIMLISGKVFVKEFAWETLLTANASPCAAMDEPLCICEICDVVYKTCNDFITHLKSEQHRETLFGIVPLDYGKPRYFCPVCNYPAYDEFNMSLHNESKDHNHKLADKEQDCESRKRNPQVDLFNEISKKQSLERA</sequence>
<dbReference type="PANTHER" id="PTHR14379:SF78">
    <property type="entry name" value="NYN DOMAIN-CONTAINING PROTEIN"/>
    <property type="match status" value="1"/>
</dbReference>
<feature type="domain" description="C2H2-type" evidence="2">
    <location>
        <begin position="193"/>
        <end position="217"/>
    </location>
</feature>
<proteinExistence type="predicted"/>
<evidence type="ECO:0000259" key="3">
    <source>
        <dbReference type="SMART" id="SM00451"/>
    </source>
</evidence>
<evidence type="ECO:0008006" key="6">
    <source>
        <dbReference type="Google" id="ProtNLM"/>
    </source>
</evidence>
<evidence type="ECO:0000256" key="1">
    <source>
        <dbReference type="SAM" id="MobiDB-lite"/>
    </source>
</evidence>
<dbReference type="Proteomes" id="UP000712281">
    <property type="component" value="Unassembled WGS sequence"/>
</dbReference>
<dbReference type="InterPro" id="IPR013087">
    <property type="entry name" value="Znf_C2H2_type"/>
</dbReference>
<evidence type="ECO:0000313" key="4">
    <source>
        <dbReference type="EMBL" id="KAF2568949.1"/>
    </source>
</evidence>
<dbReference type="GO" id="GO:0010468">
    <property type="term" value="P:regulation of gene expression"/>
    <property type="evidence" value="ECO:0007669"/>
    <property type="project" value="InterPro"/>
</dbReference>
<reference evidence="4" key="1">
    <citation type="submission" date="2019-12" db="EMBL/GenBank/DDBJ databases">
        <title>Genome sequencing and annotation of Brassica cretica.</title>
        <authorList>
            <person name="Studholme D.J."/>
            <person name="Sarris P.F."/>
        </authorList>
    </citation>
    <scope>NUCLEOTIDE SEQUENCE</scope>
    <source>
        <strain evidence="4">PFS-001/15</strain>
        <tissue evidence="4">Leaf</tissue>
    </source>
</reference>
<feature type="compositionally biased region" description="Basic and acidic residues" evidence="1">
    <location>
        <begin position="284"/>
        <end position="293"/>
    </location>
</feature>
<dbReference type="PANTHER" id="PTHR14379">
    <property type="entry name" value="LIMKAIN B LKAP"/>
    <property type="match status" value="1"/>
</dbReference>
<dbReference type="AlphaFoldDB" id="A0A8S9IGS5"/>